<proteinExistence type="predicted"/>
<dbReference type="EMBL" id="WQKZ01000003">
    <property type="protein sequence ID" value="MVN77713.1"/>
    <property type="molecule type" value="Genomic_DNA"/>
</dbReference>
<accession>A0A7K1TH81</accession>
<dbReference type="AlphaFoldDB" id="A0A7K1TH81"/>
<keyword evidence="2" id="KW-1185">Reference proteome</keyword>
<name>A0A7K1TH81_9BACT</name>
<reference evidence="1 2" key="1">
    <citation type="submission" date="2019-12" db="EMBL/GenBank/DDBJ databases">
        <title>Hymenobacter sp. HMF4947 Genome sequencing and assembly.</title>
        <authorList>
            <person name="Kang H."/>
            <person name="Cha I."/>
            <person name="Kim H."/>
            <person name="Joh K."/>
        </authorList>
    </citation>
    <scope>NUCLEOTIDE SEQUENCE [LARGE SCALE GENOMIC DNA]</scope>
    <source>
        <strain evidence="1 2">HMF4947</strain>
    </source>
</reference>
<gene>
    <name evidence="1" type="ORF">GO988_15375</name>
</gene>
<protein>
    <submittedName>
        <fullName evidence="1">Uncharacterized protein</fullName>
    </submittedName>
</protein>
<comment type="caution">
    <text evidence="1">The sequence shown here is derived from an EMBL/GenBank/DDBJ whole genome shotgun (WGS) entry which is preliminary data.</text>
</comment>
<dbReference type="Proteomes" id="UP000441336">
    <property type="component" value="Unassembled WGS sequence"/>
</dbReference>
<evidence type="ECO:0000313" key="2">
    <source>
        <dbReference type="Proteomes" id="UP000441336"/>
    </source>
</evidence>
<dbReference type="RefSeq" id="WP_157566988.1">
    <property type="nucleotide sequence ID" value="NZ_WQKZ01000003.1"/>
</dbReference>
<organism evidence="1 2">
    <name type="scientific">Hymenobacter ginkgonis</name>
    <dbReference type="NCBI Taxonomy" id="2682976"/>
    <lineage>
        <taxon>Bacteria</taxon>
        <taxon>Pseudomonadati</taxon>
        <taxon>Bacteroidota</taxon>
        <taxon>Cytophagia</taxon>
        <taxon>Cytophagales</taxon>
        <taxon>Hymenobacteraceae</taxon>
        <taxon>Hymenobacter</taxon>
    </lineage>
</organism>
<sequence length="60" mass="6796">MSNDKQQVAATIKRLVEELQLELVKAQQAGLIVKLTPPCTYSLDDRAGEVHVEVWEKVIY</sequence>
<evidence type="ECO:0000313" key="1">
    <source>
        <dbReference type="EMBL" id="MVN77713.1"/>
    </source>
</evidence>